<dbReference type="GO" id="GO:0003677">
    <property type="term" value="F:DNA binding"/>
    <property type="evidence" value="ECO:0007669"/>
    <property type="project" value="InterPro"/>
</dbReference>
<gene>
    <name evidence="5" type="ORF">HMPREF1534_00519</name>
</gene>
<dbReference type="PANTHER" id="PTHR44591:SF14">
    <property type="entry name" value="PROTEIN PILG"/>
    <property type="match status" value="1"/>
</dbReference>
<dbReference type="SMART" id="SM00850">
    <property type="entry name" value="LytTR"/>
    <property type="match status" value="1"/>
</dbReference>
<feature type="domain" description="Response regulatory" evidence="4">
    <location>
        <begin position="6"/>
        <end position="121"/>
    </location>
</feature>
<dbReference type="EMBL" id="AQHY01000007">
    <property type="protein sequence ID" value="EOA57752.1"/>
    <property type="molecule type" value="Genomic_DNA"/>
</dbReference>
<dbReference type="AlphaFoldDB" id="U6RNX1"/>
<dbReference type="PROSITE" id="PS50110">
    <property type="entry name" value="RESPONSE_REGULATORY"/>
    <property type="match status" value="1"/>
</dbReference>
<accession>U6RNX1</accession>
<proteinExistence type="predicted"/>
<keyword evidence="1 3" id="KW-0597">Phosphoprotein</keyword>
<dbReference type="Pfam" id="PF00072">
    <property type="entry name" value="Response_reg"/>
    <property type="match status" value="1"/>
</dbReference>
<dbReference type="GO" id="GO:0000160">
    <property type="term" value="P:phosphorelay signal transduction system"/>
    <property type="evidence" value="ECO:0007669"/>
    <property type="project" value="UniProtKB-KW"/>
</dbReference>
<sequence length="253" mass="29748">MDRLYKILIIDDDEYSADNLCLELKRYGQLVVEGIARNGSNGKKMIDKLRPDILFLDVELPDMKGIELLEQINSCVTWNMQVIFYTAYDKYMINAIRESAFDYLLKPIDRKELECIITRFLKKMDEPATPMAIPPQVYSTGEHTFMISTPTNDLRVLRSIDIGFFRYNSDRKLWEVVLNNQVPLLLKKNTTAHQITEYAPCFVQIHQSYIININYLIMIKENRCVMYPPFEKITELIVSKKFKKTLQDSFYQL</sequence>
<name>U6RNX1_9BACT</name>
<comment type="caution">
    <text evidence="5">The sequence shown here is derived from an EMBL/GenBank/DDBJ whole genome shotgun (WGS) entry which is preliminary data.</text>
</comment>
<dbReference type="Proteomes" id="UP000017831">
    <property type="component" value="Unassembled WGS sequence"/>
</dbReference>
<protein>
    <recommendedName>
        <fullName evidence="4">Response regulatory domain-containing protein</fullName>
    </recommendedName>
</protein>
<dbReference type="PANTHER" id="PTHR44591">
    <property type="entry name" value="STRESS RESPONSE REGULATOR PROTEIN 1"/>
    <property type="match status" value="1"/>
</dbReference>
<dbReference type="STRING" id="1121098.HMPREF1534_00519"/>
<dbReference type="Gene3D" id="2.40.50.1020">
    <property type="entry name" value="LytTr DNA-binding domain"/>
    <property type="match status" value="1"/>
</dbReference>
<reference evidence="5 6" key="1">
    <citation type="submission" date="2013-04" db="EMBL/GenBank/DDBJ databases">
        <title>The Genome Sequence of Bacteroides massiliensis DSM 17679.</title>
        <authorList>
            <consortium name="The Broad Institute Genomics Platform"/>
            <person name="Earl A."/>
            <person name="Ward D."/>
            <person name="Feldgarden M."/>
            <person name="Gevers D."/>
            <person name="Martens E."/>
            <person name="Fenner L."/>
            <person name="Roux V."/>
            <person name="Mallet M.N."/>
            <person name="Raoult D."/>
            <person name="Walker B."/>
            <person name="Young S."/>
            <person name="Zeng Q."/>
            <person name="Gargeya S."/>
            <person name="Fitzgerald M."/>
            <person name="Haas B."/>
            <person name="Abouelleil A."/>
            <person name="Allen A.W."/>
            <person name="Alvarado L."/>
            <person name="Arachchi H.M."/>
            <person name="Berlin A.M."/>
            <person name="Chapman S.B."/>
            <person name="Gainer-Dewar J."/>
            <person name="Goldberg J."/>
            <person name="Griggs A."/>
            <person name="Gujja S."/>
            <person name="Hansen M."/>
            <person name="Howarth C."/>
            <person name="Imamovic A."/>
            <person name="Ireland A."/>
            <person name="Larimer J."/>
            <person name="McCowan C."/>
            <person name="Murphy C."/>
            <person name="Pearson M."/>
            <person name="Poon T.W."/>
            <person name="Priest M."/>
            <person name="Roberts A."/>
            <person name="Saif S."/>
            <person name="Shea T."/>
            <person name="Sisk P."/>
            <person name="Sykes S."/>
            <person name="Wortman J."/>
            <person name="Nusbaum C."/>
            <person name="Birren B."/>
        </authorList>
    </citation>
    <scope>NUCLEOTIDE SEQUENCE [LARGE SCALE GENOMIC DNA]</scope>
    <source>
        <strain evidence="6">B84634 / Timone 84634 / DSM 17679 / JCM 13223</strain>
    </source>
</reference>
<dbReference type="SUPFAM" id="SSF52172">
    <property type="entry name" value="CheY-like"/>
    <property type="match status" value="1"/>
</dbReference>
<evidence type="ECO:0000256" key="3">
    <source>
        <dbReference type="PROSITE-ProRule" id="PRU00169"/>
    </source>
</evidence>
<evidence type="ECO:0000256" key="2">
    <source>
        <dbReference type="ARBA" id="ARBA00023012"/>
    </source>
</evidence>
<dbReference type="Gene3D" id="3.40.50.2300">
    <property type="match status" value="1"/>
</dbReference>
<dbReference type="eggNOG" id="COG3279">
    <property type="taxonomic scope" value="Bacteria"/>
</dbReference>
<dbReference type="InterPro" id="IPR011006">
    <property type="entry name" value="CheY-like_superfamily"/>
</dbReference>
<dbReference type="SMART" id="SM00448">
    <property type="entry name" value="REC"/>
    <property type="match status" value="1"/>
</dbReference>
<dbReference type="OrthoDB" id="1116664at2"/>
<dbReference type="PATRIC" id="fig|1121098.3.peg.527"/>
<evidence type="ECO:0000256" key="1">
    <source>
        <dbReference type="ARBA" id="ARBA00022553"/>
    </source>
</evidence>
<evidence type="ECO:0000259" key="4">
    <source>
        <dbReference type="PROSITE" id="PS50110"/>
    </source>
</evidence>
<dbReference type="GeneID" id="60063413"/>
<keyword evidence="6" id="KW-1185">Reference proteome</keyword>
<evidence type="ECO:0000313" key="6">
    <source>
        <dbReference type="Proteomes" id="UP000017831"/>
    </source>
</evidence>
<dbReference type="HOGENOM" id="CLU_000445_14_1_10"/>
<organism evidence="5 6">
    <name type="scientific">Phocaeicola massiliensis B84634 = Timone 84634 = DSM 17679 = JCM 13223</name>
    <dbReference type="NCBI Taxonomy" id="1121098"/>
    <lineage>
        <taxon>Bacteria</taxon>
        <taxon>Pseudomonadati</taxon>
        <taxon>Bacteroidota</taxon>
        <taxon>Bacteroidia</taxon>
        <taxon>Bacteroidales</taxon>
        <taxon>Bacteroidaceae</taxon>
        <taxon>Phocaeicola</taxon>
    </lineage>
</organism>
<dbReference type="RefSeq" id="WP_005936708.1">
    <property type="nucleotide sequence ID" value="NZ_KB890320.1"/>
</dbReference>
<dbReference type="InterPro" id="IPR007492">
    <property type="entry name" value="LytTR_DNA-bd_dom"/>
</dbReference>
<evidence type="ECO:0000313" key="5">
    <source>
        <dbReference type="EMBL" id="EOA57752.1"/>
    </source>
</evidence>
<feature type="modified residue" description="4-aspartylphosphate" evidence="3">
    <location>
        <position position="57"/>
    </location>
</feature>
<dbReference type="InterPro" id="IPR050595">
    <property type="entry name" value="Bact_response_regulator"/>
</dbReference>
<keyword evidence="2" id="KW-0902">Two-component regulatory system</keyword>
<dbReference type="InterPro" id="IPR001789">
    <property type="entry name" value="Sig_transdc_resp-reg_receiver"/>
</dbReference>